<feature type="domain" description="DNA mismatch repair proteins mutS family" evidence="12">
    <location>
        <begin position="927"/>
        <end position="943"/>
    </location>
</feature>
<dbReference type="InterPro" id="IPR007860">
    <property type="entry name" value="DNA_mmatch_repair_MutS_con_dom"/>
</dbReference>
<comment type="function">
    <text evidence="8">Component of the post-replicative DNA mismatch repair system (MMR). Heterodimerizes with MSH2 to form MutS beta which binds to DNA mismatches thereby initiating DNA repair. When bound, the MutS beta heterodimer bends the DNA helix and shields approximately 20 base pairs. MutS beta recognizes large insertion-deletion loops (IDL) up to 13 nucleotides long. After mismatch binding, forms a ternary complex with the MutL alpha heterodimer, which is thought to be responsible for directing the downstream MMR events, including strand discrimination, excision, and resynthesis.</text>
</comment>
<dbReference type="FunFam" id="3.40.50.300:FF:000917">
    <property type="entry name" value="DNA mismatch repair protein"/>
    <property type="match status" value="1"/>
</dbReference>
<evidence type="ECO:0000256" key="9">
    <source>
        <dbReference type="ARBA" id="ARBA00066229"/>
    </source>
</evidence>
<dbReference type="InterPro" id="IPR027417">
    <property type="entry name" value="P-loop_NTPase"/>
</dbReference>
<dbReference type="SUPFAM" id="SSF52540">
    <property type="entry name" value="P-loop containing nucleoside triphosphate hydrolases"/>
    <property type="match status" value="1"/>
</dbReference>
<dbReference type="GO" id="GO:0006312">
    <property type="term" value="P:mitotic recombination"/>
    <property type="evidence" value="ECO:0007669"/>
    <property type="project" value="TreeGrafter"/>
</dbReference>
<dbReference type="FunFam" id="3.40.1170.10:FF:000004">
    <property type="entry name" value="DNA mismatch repair protein"/>
    <property type="match status" value="1"/>
</dbReference>
<dbReference type="PROSITE" id="PS00486">
    <property type="entry name" value="DNA_MISMATCH_REPAIR_2"/>
    <property type="match status" value="1"/>
</dbReference>
<dbReference type="GO" id="GO:0016447">
    <property type="term" value="P:somatic recombination of immunoglobulin gene segments"/>
    <property type="evidence" value="ECO:0007669"/>
    <property type="project" value="TreeGrafter"/>
</dbReference>
<dbReference type="RefSeq" id="XP_032062017.1">
    <property type="nucleotide sequence ID" value="XM_032206126.1"/>
</dbReference>
<dbReference type="Pfam" id="PF05188">
    <property type="entry name" value="MutS_II"/>
    <property type="match status" value="1"/>
</dbReference>
<dbReference type="GO" id="GO:0006298">
    <property type="term" value="P:mismatch repair"/>
    <property type="evidence" value="ECO:0007669"/>
    <property type="project" value="InterPro"/>
</dbReference>
<evidence type="ECO:0000256" key="11">
    <source>
        <dbReference type="SAM" id="MobiDB-lite"/>
    </source>
</evidence>
<dbReference type="FunFam" id="1.10.1420.10:FF:000004">
    <property type="entry name" value="DNA mismatch repair protein Msh3"/>
    <property type="match status" value="1"/>
</dbReference>
<dbReference type="GO" id="GO:0005524">
    <property type="term" value="F:ATP binding"/>
    <property type="evidence" value="ECO:0007669"/>
    <property type="project" value="UniProtKB-UniRule"/>
</dbReference>
<dbReference type="InterPro" id="IPR036187">
    <property type="entry name" value="DNA_mismatch_repair_MutS_sf"/>
</dbReference>
<dbReference type="InterPro" id="IPR007695">
    <property type="entry name" value="DNA_mismatch_repair_MutS-lik_N"/>
</dbReference>
<dbReference type="Gene3D" id="3.40.1170.10">
    <property type="entry name" value="DNA repair protein MutS, domain I"/>
    <property type="match status" value="1"/>
</dbReference>
<dbReference type="PANTHER" id="PTHR11361:SF122">
    <property type="entry name" value="DNA MISMATCH REPAIR PROTEIN MSH3"/>
    <property type="match status" value="1"/>
</dbReference>
<evidence type="ECO:0000256" key="1">
    <source>
        <dbReference type="ARBA" id="ARBA00007094"/>
    </source>
</evidence>
<dbReference type="Proteomes" id="UP000504639">
    <property type="component" value="Chromosome Z"/>
</dbReference>
<evidence type="ECO:0000313" key="13">
    <source>
        <dbReference type="Proteomes" id="UP000504639"/>
    </source>
</evidence>
<evidence type="ECO:0000256" key="6">
    <source>
        <dbReference type="ARBA" id="ARBA00023125"/>
    </source>
</evidence>
<comment type="similarity">
    <text evidence="1">Belongs to the DNA mismatch repair MutS family. MSH3 subfamily.</text>
</comment>
<keyword evidence="6 10" id="KW-0238">DNA-binding</keyword>
<evidence type="ECO:0000313" key="14">
    <source>
        <dbReference type="RefSeq" id="XP_032062017.1"/>
    </source>
</evidence>
<keyword evidence="7 10" id="KW-0234">DNA repair</keyword>
<dbReference type="SUPFAM" id="SSF53150">
    <property type="entry name" value="DNA repair protein MutS, domain II"/>
    <property type="match status" value="1"/>
</dbReference>
<dbReference type="CTD" id="4437"/>
<feature type="region of interest" description="Disordered" evidence="11">
    <location>
        <begin position="1"/>
        <end position="65"/>
    </location>
</feature>
<protein>
    <recommendedName>
        <fullName evidence="10">DNA mismatch repair protein</fullName>
    </recommendedName>
</protein>
<dbReference type="SUPFAM" id="SSF48334">
    <property type="entry name" value="DNA repair protein MutS, domain III"/>
    <property type="match status" value="1"/>
</dbReference>
<dbReference type="InterPro" id="IPR000432">
    <property type="entry name" value="DNA_mismatch_repair_MutS_C"/>
</dbReference>
<dbReference type="InterPro" id="IPR017261">
    <property type="entry name" value="DNA_mismatch_repair_MutS/MSH"/>
</dbReference>
<evidence type="ECO:0000256" key="10">
    <source>
        <dbReference type="PIRNR" id="PIRNR037677"/>
    </source>
</evidence>
<dbReference type="Pfam" id="PF05192">
    <property type="entry name" value="MutS_III"/>
    <property type="match status" value="1"/>
</dbReference>
<dbReference type="FunFam" id="3.30.420.110:FF:000005">
    <property type="entry name" value="DNA mismatch repair protein"/>
    <property type="match status" value="1"/>
</dbReference>
<dbReference type="GeneID" id="116500842"/>
<evidence type="ECO:0000256" key="8">
    <source>
        <dbReference type="ARBA" id="ARBA00059749"/>
    </source>
</evidence>
<keyword evidence="5 10" id="KW-0067">ATP-binding</keyword>
<dbReference type="PIRSF" id="PIRSF037677">
    <property type="entry name" value="DNA_mis_repair_Msh6"/>
    <property type="match status" value="1"/>
</dbReference>
<name>A0A6J3EJB3_AYTFU</name>
<dbReference type="KEGG" id="aful:116500842"/>
<evidence type="ECO:0000259" key="12">
    <source>
        <dbReference type="PROSITE" id="PS00486"/>
    </source>
</evidence>
<evidence type="ECO:0000256" key="5">
    <source>
        <dbReference type="ARBA" id="ARBA00022840"/>
    </source>
</evidence>
<dbReference type="Pfam" id="PF01624">
    <property type="entry name" value="MutS_I"/>
    <property type="match status" value="1"/>
</dbReference>
<keyword evidence="13" id="KW-1185">Reference proteome</keyword>
<accession>A0A6J3EJB3</accession>
<dbReference type="NCBIfam" id="NF003810">
    <property type="entry name" value="PRK05399.1"/>
    <property type="match status" value="1"/>
</dbReference>
<dbReference type="GO" id="GO:0140664">
    <property type="term" value="F:ATP-dependent DNA damage sensor activity"/>
    <property type="evidence" value="ECO:0007669"/>
    <property type="project" value="InterPro"/>
</dbReference>
<keyword evidence="2" id="KW-0597">Phosphoprotein</keyword>
<dbReference type="SMART" id="SM00533">
    <property type="entry name" value="MUTSd"/>
    <property type="match status" value="1"/>
</dbReference>
<dbReference type="SMART" id="SM00534">
    <property type="entry name" value="MUTSac"/>
    <property type="match status" value="1"/>
</dbReference>
<dbReference type="InterPro" id="IPR045076">
    <property type="entry name" value="MutS"/>
</dbReference>
<dbReference type="PANTHER" id="PTHR11361">
    <property type="entry name" value="DNA MISMATCH REPAIR PROTEIN MUTS FAMILY MEMBER"/>
    <property type="match status" value="1"/>
</dbReference>
<dbReference type="GO" id="GO:0030983">
    <property type="term" value="F:mismatched DNA binding"/>
    <property type="evidence" value="ECO:0007669"/>
    <property type="project" value="UniProtKB-UniRule"/>
</dbReference>
<dbReference type="InterPro" id="IPR007696">
    <property type="entry name" value="DNA_mismatch_repair_MutS_core"/>
</dbReference>
<organism evidence="13 14">
    <name type="scientific">Aythya fuligula</name>
    <name type="common">Tufted duck</name>
    <name type="synonym">Anas fuligula</name>
    <dbReference type="NCBI Taxonomy" id="219594"/>
    <lineage>
        <taxon>Eukaryota</taxon>
        <taxon>Metazoa</taxon>
        <taxon>Chordata</taxon>
        <taxon>Craniata</taxon>
        <taxon>Vertebrata</taxon>
        <taxon>Euteleostomi</taxon>
        <taxon>Archelosauria</taxon>
        <taxon>Archosauria</taxon>
        <taxon>Dinosauria</taxon>
        <taxon>Saurischia</taxon>
        <taxon>Theropoda</taxon>
        <taxon>Coelurosauria</taxon>
        <taxon>Aves</taxon>
        <taxon>Neognathae</taxon>
        <taxon>Galloanserae</taxon>
        <taxon>Anseriformes</taxon>
        <taxon>Anatidae</taxon>
        <taxon>Aythyinae</taxon>
        <taxon>Aythya</taxon>
    </lineage>
</organism>
<proteinExistence type="inferred from homology"/>
<dbReference type="Pfam" id="PF00488">
    <property type="entry name" value="MutS_V"/>
    <property type="match status" value="1"/>
</dbReference>
<comment type="subunit">
    <text evidence="9">Component of the DNA mismatch repair (MMR) complex composed at least of MSH2, MSH3, MSH6, PMS1 and MLH1. Heterodimer consisting of MSH2-MSH3 (MutS beta). Forms a ternary complex with MutL alpha (MLH1-PMS1). Interacts with EXO1. Interacts with MCM9.</text>
</comment>
<dbReference type="InParanoid" id="A0A6J3EJB3"/>
<dbReference type="GO" id="GO:0005634">
    <property type="term" value="C:nucleus"/>
    <property type="evidence" value="ECO:0007669"/>
    <property type="project" value="TreeGrafter"/>
</dbReference>
<feature type="compositionally biased region" description="Basic and acidic residues" evidence="11">
    <location>
        <begin position="1"/>
        <end position="11"/>
    </location>
</feature>
<dbReference type="InterPro" id="IPR016151">
    <property type="entry name" value="DNA_mismatch_repair_MutS_N"/>
</dbReference>
<gene>
    <name evidence="14" type="primary">MSH3</name>
</gene>
<keyword evidence="3 10" id="KW-0547">Nucleotide-binding</keyword>
<dbReference type="Gene3D" id="3.30.420.110">
    <property type="entry name" value="MutS, connector domain"/>
    <property type="match status" value="1"/>
</dbReference>
<dbReference type="InterPro" id="IPR036678">
    <property type="entry name" value="MutS_con_dom_sf"/>
</dbReference>
<dbReference type="AlphaFoldDB" id="A0A6J3EJB3"/>
<sequence length="1094" mass="123767">MPRGRRQDRGGGRGGGGGRQPVLSRFFGPAASGAEPAAEVGVKRRTPSENNEPGEKKSKARQSTMDDIFNTLKAQGKKEPQKCEKPRICLQTLDRLREFSSDSDQQCNRVREDGFQEKKSLYLEKCPSIIGRSSELKNPLQSGDTSPKVAQKEESRCDLSQFSASLKSYENTSDTNLNKRTKSIYTPLELQFIEMKKQYKDAVLCVECGYKYRFFGEDAEIAAKELNIYCHQDHNFMTASIPTHRLFVHVRRLVAKGYKVGVIKQMETAALKAAGENKSSLFSRKLTALYTKSTLIGEDVNPLLKLDDSVDVEEVTTDVPDNYLLCICENGENVKDRRKGDILIGIMAIQPTTGEVVFDSFRDCASRLELESRLLRLQPVELILPSSLSDQSEKLINSITSMRLRDDRIRIERMGNHHFEYTHAFQLITDFYAKEVPDITGPQKLSVILSLDKPVICALAAVIAYLKEFNLEKMLYNPSNFKRLSSETEYMTINGTTMRNLEILQNQTDMKTKGSLLWVLDHTKTSFGRRRLKKWVTQPLMKSSEINARLDAVSEILLSESSVFGQIQNLLCKLPDIERGLCSVFHKKCSTQEFFLIVSTLSRLDLEIQALVPVIHSHVKTPLLQNTLLEIPELLSPVKHYLKILNEEAAKTGDKTQLFKDLTDFPLISKKKEEILEVLSKIQSHLLEIRKQIRNPSAEYVTVSGQEFLIEVKNSHMSCVPSSWVMVSSTKAVSRFHSPFIIENYRHLNQLREQLILVCGAEWLNFLDHFSEHYHPVSKAIGHLATIDCLFSLAQVAKQGDYCRPVVQDNRQEIIIKNGRHPVIDVLLGEQDQYVPNTTNLSGDGERVMIITGPNMGGKSSYIKQVALITVMAQIGSYVPAEESTIGVVDGIFTRMGAADNIYKGRSTFMEELTDTAEIIRKATSRSLVILDELGRGTSTHDGIAIAYATLEHFITDVESLTLFVTHYPSVCELEKMYPEKVGNYHMAFLVNEEESGEQKGSEEEENPEFITFLYQITKGVTARSYGLNVAKLADIPEEILKKAAHKSKELERLVNMKRKTLKSFAEVWKINDSQEIQKWKSTCEPEDERMDIF</sequence>
<evidence type="ECO:0000256" key="2">
    <source>
        <dbReference type="ARBA" id="ARBA00022553"/>
    </source>
</evidence>
<keyword evidence="4 10" id="KW-0227">DNA damage</keyword>
<feature type="compositionally biased region" description="Low complexity" evidence="11">
    <location>
        <begin position="26"/>
        <end position="39"/>
    </location>
</feature>
<evidence type="ECO:0000256" key="4">
    <source>
        <dbReference type="ARBA" id="ARBA00022763"/>
    </source>
</evidence>
<dbReference type="FunFam" id="1.10.1420.10:FF:000010">
    <property type="entry name" value="DNA mismatch repair protein"/>
    <property type="match status" value="1"/>
</dbReference>
<reference evidence="14" key="1">
    <citation type="submission" date="2025-08" db="UniProtKB">
        <authorList>
            <consortium name="RefSeq"/>
        </authorList>
    </citation>
    <scope>IDENTIFICATION</scope>
    <source>
        <tissue evidence="14">Lung</tissue>
    </source>
</reference>
<evidence type="ECO:0000256" key="7">
    <source>
        <dbReference type="ARBA" id="ARBA00023204"/>
    </source>
</evidence>
<dbReference type="SUPFAM" id="SSF55271">
    <property type="entry name" value="DNA repair protein MutS, domain I"/>
    <property type="match status" value="1"/>
</dbReference>
<evidence type="ECO:0000256" key="3">
    <source>
        <dbReference type="ARBA" id="ARBA00022741"/>
    </source>
</evidence>
<dbReference type="Gene3D" id="3.40.50.300">
    <property type="entry name" value="P-loop containing nucleotide triphosphate hydrolases"/>
    <property type="match status" value="1"/>
</dbReference>
<dbReference type="Gene3D" id="1.10.1420.10">
    <property type="match status" value="2"/>
</dbReference>